<dbReference type="AlphaFoldDB" id="A0A3S2UQD4"/>
<proteinExistence type="predicted"/>
<keyword evidence="3" id="KW-1185">Reference proteome</keyword>
<dbReference type="RefSeq" id="WP_127704270.1">
    <property type="nucleotide sequence ID" value="NZ_SACK01000002.1"/>
</dbReference>
<reference evidence="2 3" key="1">
    <citation type="submission" date="2019-01" db="EMBL/GenBank/DDBJ databases">
        <authorList>
            <person name="Chen W.-M."/>
        </authorList>
    </citation>
    <scope>NUCLEOTIDE SEQUENCE [LARGE SCALE GENOMIC DNA]</scope>
    <source>
        <strain evidence="2 3">YBJ-36</strain>
    </source>
</reference>
<evidence type="ECO:0000313" key="2">
    <source>
        <dbReference type="EMBL" id="RVU01906.1"/>
    </source>
</evidence>
<protein>
    <submittedName>
        <fullName evidence="2">Uncharacterized protein</fullName>
    </submittedName>
</protein>
<comment type="caution">
    <text evidence="2">The sequence shown here is derived from an EMBL/GenBank/DDBJ whole genome shotgun (WGS) entry which is preliminary data.</text>
</comment>
<evidence type="ECO:0000256" key="1">
    <source>
        <dbReference type="SAM" id="Phobius"/>
    </source>
</evidence>
<accession>A0A3S2UQD4</accession>
<sequence>MTITVFGSRTKSLFVIVNYSLGLSFILFIATIITYSFANSNLLIFLMFGFLLCVITASICTFLSSITKETATIELNEIDVLILNTNNKSGDKLSRRGSYIISDNREFEISRNDAELLRELITNIDYKKPTSFIYEHPADAFKGLLNALLNIGPF</sequence>
<dbReference type="Proteomes" id="UP000282759">
    <property type="component" value="Unassembled WGS sequence"/>
</dbReference>
<dbReference type="EMBL" id="SACK01000002">
    <property type="protein sequence ID" value="RVU01906.1"/>
    <property type="molecule type" value="Genomic_DNA"/>
</dbReference>
<keyword evidence="1" id="KW-1133">Transmembrane helix</keyword>
<name>A0A3S2UQD4_9SPHI</name>
<feature type="transmembrane region" description="Helical" evidence="1">
    <location>
        <begin position="43"/>
        <end position="63"/>
    </location>
</feature>
<organism evidence="2 3">
    <name type="scientific">Mucilaginibacter limnophilus</name>
    <dbReference type="NCBI Taxonomy" id="1932778"/>
    <lineage>
        <taxon>Bacteria</taxon>
        <taxon>Pseudomonadati</taxon>
        <taxon>Bacteroidota</taxon>
        <taxon>Sphingobacteriia</taxon>
        <taxon>Sphingobacteriales</taxon>
        <taxon>Sphingobacteriaceae</taxon>
        <taxon>Mucilaginibacter</taxon>
    </lineage>
</organism>
<keyword evidence="1" id="KW-0812">Transmembrane</keyword>
<feature type="transmembrane region" description="Helical" evidence="1">
    <location>
        <begin position="12"/>
        <end position="37"/>
    </location>
</feature>
<gene>
    <name evidence="2" type="ORF">EOD41_08095</name>
</gene>
<keyword evidence="1" id="KW-0472">Membrane</keyword>
<evidence type="ECO:0000313" key="3">
    <source>
        <dbReference type="Proteomes" id="UP000282759"/>
    </source>
</evidence>